<reference evidence="8" key="1">
    <citation type="submission" date="2021-03" db="EMBL/GenBank/DDBJ databases">
        <authorList>
            <person name="Bekaert M."/>
        </authorList>
    </citation>
    <scope>NUCLEOTIDE SEQUENCE</scope>
</reference>
<dbReference type="EMBL" id="CAJPWZ010001849">
    <property type="protein sequence ID" value="CAG2225427.1"/>
    <property type="molecule type" value="Genomic_DNA"/>
</dbReference>
<keyword evidence="3 8" id="KW-0560">Oxidoreductase</keyword>
<dbReference type="EC" id="4.2.99.18" evidence="8"/>
<evidence type="ECO:0000256" key="2">
    <source>
        <dbReference type="ARBA" id="ARBA00022964"/>
    </source>
</evidence>
<dbReference type="GO" id="GO:0005634">
    <property type="term" value="C:nucleus"/>
    <property type="evidence" value="ECO:0007669"/>
    <property type="project" value="TreeGrafter"/>
</dbReference>
<dbReference type="PANTHER" id="PTHR16557:SF2">
    <property type="entry name" value="NUCLEIC ACID DIOXYGENASE ALKBH1"/>
    <property type="match status" value="1"/>
</dbReference>
<keyword evidence="4 5" id="KW-0408">Iron</keyword>
<dbReference type="GO" id="GO:0035516">
    <property type="term" value="F:broad specificity oxidative DNA demethylase activity"/>
    <property type="evidence" value="ECO:0007669"/>
    <property type="project" value="TreeGrafter"/>
</dbReference>
<dbReference type="GO" id="GO:0008198">
    <property type="term" value="F:ferrous iron binding"/>
    <property type="evidence" value="ECO:0007669"/>
    <property type="project" value="TreeGrafter"/>
</dbReference>
<evidence type="ECO:0000256" key="3">
    <source>
        <dbReference type="ARBA" id="ARBA00023002"/>
    </source>
</evidence>
<dbReference type="PROSITE" id="PS51471">
    <property type="entry name" value="FE2OG_OXY"/>
    <property type="match status" value="1"/>
</dbReference>
<evidence type="ECO:0000256" key="5">
    <source>
        <dbReference type="PIRSR" id="PIRSR604574-2"/>
    </source>
</evidence>
<feature type="binding site" evidence="5">
    <location>
        <position position="199"/>
    </location>
    <ligand>
        <name>Fe cation</name>
        <dbReference type="ChEBI" id="CHEBI:24875"/>
        <note>catalytic</note>
    </ligand>
</feature>
<organism evidence="8 9">
    <name type="scientific">Mytilus edulis</name>
    <name type="common">Blue mussel</name>
    <dbReference type="NCBI Taxonomy" id="6550"/>
    <lineage>
        <taxon>Eukaryota</taxon>
        <taxon>Metazoa</taxon>
        <taxon>Spiralia</taxon>
        <taxon>Lophotrochozoa</taxon>
        <taxon>Mollusca</taxon>
        <taxon>Bivalvia</taxon>
        <taxon>Autobranchia</taxon>
        <taxon>Pteriomorphia</taxon>
        <taxon>Mytilida</taxon>
        <taxon>Mytiloidea</taxon>
        <taxon>Mytilidae</taxon>
        <taxon>Mytilinae</taxon>
        <taxon>Mytilus</taxon>
    </lineage>
</organism>
<comment type="caution">
    <text evidence="8">The sequence shown here is derived from an EMBL/GenBank/DDBJ whole genome shotgun (WGS) entry which is preliminary data.</text>
</comment>
<keyword evidence="8" id="KW-0456">Lyase</keyword>
<dbReference type="InterPro" id="IPR004574">
    <property type="entry name" value="Alkb"/>
</dbReference>
<evidence type="ECO:0000256" key="4">
    <source>
        <dbReference type="ARBA" id="ARBA00023004"/>
    </source>
</evidence>
<evidence type="ECO:0000259" key="7">
    <source>
        <dbReference type="PROSITE" id="PS51471"/>
    </source>
</evidence>
<dbReference type="InterPro" id="IPR037151">
    <property type="entry name" value="AlkB-like_sf"/>
</dbReference>
<evidence type="ECO:0000313" key="9">
    <source>
        <dbReference type="Proteomes" id="UP000683360"/>
    </source>
</evidence>
<feature type="binding site" evidence="5">
    <location>
        <position position="255"/>
    </location>
    <ligand>
        <name>Fe cation</name>
        <dbReference type="ChEBI" id="CHEBI:24875"/>
        <note>catalytic</note>
    </ligand>
</feature>
<feature type="binding site" evidence="5">
    <location>
        <position position="201"/>
    </location>
    <ligand>
        <name>Fe cation</name>
        <dbReference type="ChEBI" id="CHEBI:24875"/>
        <note>catalytic</note>
    </ligand>
</feature>
<keyword evidence="2" id="KW-0223">Dioxygenase</keyword>
<dbReference type="GO" id="GO:0140078">
    <property type="term" value="F:class I DNA-(apurinic or apyrimidinic site) endonuclease activity"/>
    <property type="evidence" value="ECO:0007669"/>
    <property type="project" value="UniProtKB-EC"/>
</dbReference>
<dbReference type="GO" id="GO:0035513">
    <property type="term" value="P:oxidative RNA demethylation"/>
    <property type="evidence" value="ECO:0007669"/>
    <property type="project" value="TreeGrafter"/>
</dbReference>
<dbReference type="GO" id="GO:0005737">
    <property type="term" value="C:cytoplasm"/>
    <property type="evidence" value="ECO:0007669"/>
    <property type="project" value="TreeGrafter"/>
</dbReference>
<feature type="region of interest" description="Disordered" evidence="6">
    <location>
        <begin position="532"/>
        <end position="551"/>
    </location>
</feature>
<dbReference type="Proteomes" id="UP000683360">
    <property type="component" value="Unassembled WGS sequence"/>
</dbReference>
<evidence type="ECO:0000256" key="6">
    <source>
        <dbReference type="SAM" id="MobiDB-lite"/>
    </source>
</evidence>
<dbReference type="PANTHER" id="PTHR16557">
    <property type="entry name" value="ALKYLATED DNA REPAIR PROTEIN ALKB-RELATED"/>
    <property type="match status" value="1"/>
</dbReference>
<feature type="region of interest" description="Disordered" evidence="6">
    <location>
        <begin position="310"/>
        <end position="330"/>
    </location>
</feature>
<dbReference type="SUPFAM" id="SSF51197">
    <property type="entry name" value="Clavaminate synthase-like"/>
    <property type="match status" value="1"/>
</dbReference>
<dbReference type="GO" id="GO:0141131">
    <property type="term" value="F:DNA N6-methyladenine demethylase activity"/>
    <property type="evidence" value="ECO:0007669"/>
    <property type="project" value="UniProtKB-EC"/>
</dbReference>
<sequence length="671" mass="75241">MTDLVDNFKGEFKRYKQRNPVPNFSDVIDIEESLSKVSLLTLKVQDHPAVKGLKPVDQWKAYTLDSCPGFIIISNPFEDGGQRYWMEECIKTYPLAPNITNIDSHLSSVDQHDVWRYSKANYSKDITSKDSLMMKLRWVTLGYHYDWDNKKYYTDKHSEFPVDLSSLCKYIASVLGYSSFAPEAAIVNYYHMDSTLAGHTDHSELDHDAPLISISFGQDAIFLIGGLTKETKPEAIMLHSGDICIMSEQSRLVYHAVPRIMKAEMNRIEKCILTCNKCIDSYSEQTNLEHNKKSCDKVTDERTCYNQRKHSCDKHSDFGQFDRQSDSAEKSRETSIDEKLFCDYLNCTRINVNIRQVLKPNERFPDHQNDLSCSVENSFNCGMSMSIGGQRGIPTPPGSRTDSSPLSRCSSSGPVQSPIQGIFPGQGGQQVYIVATDLNNIPPGSVILDPRTGHPYSNSDGSVYHHTPGHPPPQHTTMVQQQQQQMPPEMWTNEKTISIELIDLRYHSLNVKGVPEVCHHLSSLNLSQQSSLSHQNSLDSTGEPPGCQTSLQGGQQIVMATQPQMQTVFSQQGPTAQTSMAQGQPSVAVDNQTIIQSAPFQSQMTTGYPNYQGNTVQSVETVNQSSFPIHGASDSYQTYPVQYPSQSTCNYGQMQSTLYYSNVPPQAHKWD</sequence>
<accession>A0A8S3SUZ3</accession>
<dbReference type="Pfam" id="PF13532">
    <property type="entry name" value="2OG-FeII_Oxy_2"/>
    <property type="match status" value="1"/>
</dbReference>
<gene>
    <name evidence="8" type="ORF">MEDL_38565</name>
</gene>
<dbReference type="GO" id="GO:0035515">
    <property type="term" value="F:oxidative RNA demethylase activity"/>
    <property type="evidence" value="ECO:0007669"/>
    <property type="project" value="TreeGrafter"/>
</dbReference>
<dbReference type="EC" id="1.14.11.-" evidence="8"/>
<keyword evidence="1 5" id="KW-0479">Metal-binding</keyword>
<dbReference type="AlphaFoldDB" id="A0A8S3SUZ3"/>
<protein>
    <submittedName>
        <fullName evidence="8">ALKBH1</fullName>
        <ecNumber evidence="8">1.14.11.-</ecNumber>
        <ecNumber evidence="8">1.14.11.51</ecNumber>
        <ecNumber evidence="8">4.2.99.18</ecNumber>
    </submittedName>
</protein>
<name>A0A8S3SUZ3_MYTED</name>
<dbReference type="InterPro" id="IPR005123">
    <property type="entry name" value="Oxoglu/Fe-dep_dioxygenase_dom"/>
</dbReference>
<feature type="region of interest" description="Disordered" evidence="6">
    <location>
        <begin position="385"/>
        <end position="415"/>
    </location>
</feature>
<dbReference type="OrthoDB" id="6614653at2759"/>
<feature type="domain" description="Fe2OG dioxygenase" evidence="7">
    <location>
        <begin position="181"/>
        <end position="281"/>
    </location>
</feature>
<evidence type="ECO:0000313" key="8">
    <source>
        <dbReference type="EMBL" id="CAG2225427.1"/>
    </source>
</evidence>
<dbReference type="InterPro" id="IPR027450">
    <property type="entry name" value="AlkB-like"/>
</dbReference>
<evidence type="ECO:0000256" key="1">
    <source>
        <dbReference type="ARBA" id="ARBA00022723"/>
    </source>
</evidence>
<feature type="compositionally biased region" description="Low complexity" evidence="6">
    <location>
        <begin position="399"/>
        <end position="415"/>
    </location>
</feature>
<comment type="cofactor">
    <cofactor evidence="5">
        <name>Fe(2+)</name>
        <dbReference type="ChEBI" id="CHEBI:29033"/>
    </cofactor>
    <text evidence="5">Binds 1 Fe(2+) ion per subunit.</text>
</comment>
<keyword evidence="9" id="KW-1185">Reference proteome</keyword>
<proteinExistence type="predicted"/>
<dbReference type="EC" id="1.14.11.51" evidence="8"/>
<dbReference type="Gene3D" id="2.60.120.590">
    <property type="entry name" value="Alpha-ketoglutarate-dependent dioxygenase AlkB-like"/>
    <property type="match status" value="1"/>
</dbReference>